<evidence type="ECO:0000313" key="5">
    <source>
        <dbReference type="EMBL" id="MBJ8338968.1"/>
    </source>
</evidence>
<dbReference type="PANTHER" id="PTHR43003:SF6">
    <property type="entry name" value="DNA GLYCOSYLASE"/>
    <property type="match status" value="1"/>
</dbReference>
<dbReference type="EMBL" id="JAEMNV010000003">
    <property type="protein sequence ID" value="MBJ8338968.1"/>
    <property type="molecule type" value="Genomic_DNA"/>
</dbReference>
<protein>
    <recommendedName>
        <fullName evidence="2">DNA-3-methyladenine glycosylase II</fullName>
        <ecNumber evidence="2">3.2.2.21</ecNumber>
    </recommendedName>
</protein>
<dbReference type="InterPro" id="IPR003265">
    <property type="entry name" value="HhH-GPD_domain"/>
</dbReference>
<dbReference type="GO" id="GO:0006307">
    <property type="term" value="P:DNA alkylation repair"/>
    <property type="evidence" value="ECO:0007669"/>
    <property type="project" value="TreeGrafter"/>
</dbReference>
<dbReference type="AlphaFoldDB" id="A0A934NPD1"/>
<dbReference type="GO" id="GO:0032131">
    <property type="term" value="F:alkylated DNA binding"/>
    <property type="evidence" value="ECO:0007669"/>
    <property type="project" value="TreeGrafter"/>
</dbReference>
<dbReference type="Proteomes" id="UP000655868">
    <property type="component" value="Unassembled WGS sequence"/>
</dbReference>
<accession>A0A934NPD1</accession>
<dbReference type="EC" id="3.2.2.21" evidence="2"/>
<dbReference type="GO" id="GO:0032993">
    <property type="term" value="C:protein-DNA complex"/>
    <property type="evidence" value="ECO:0007669"/>
    <property type="project" value="TreeGrafter"/>
</dbReference>
<keyword evidence="3" id="KW-0227">DNA damage</keyword>
<dbReference type="InterPro" id="IPR011257">
    <property type="entry name" value="DNA_glycosylase"/>
</dbReference>
<sequence>MPPSLDRNLVTDSPVNLAMTIAPLRRGRNDPCHQRTSDGAIWRASLMESGPVTYRLVQHSRREISARAWGPGGAEFLDQLPSMLCLDESTDDFRPTHPKLIDAHRRFPDLRMLRTGRVFEALVPSILEQKVHGIAALSSWRQLVRKYGTPAPGPAPAGLYLPPSADVWRHVPSWEFHKANVDPQRSRTIVTAARMADKLDQAATMSPEDAQRRLRLVPGVGIWTAAEVAQRALGDADALSVGDYHLAAIVGWTLLGRPIDDAEMVEYLEPLRPHRYRAMQLLVVSGHAHKPKFGPRTTVTDHSWH</sequence>
<keyword evidence="4" id="KW-0234">DNA repair</keyword>
<evidence type="ECO:0000256" key="1">
    <source>
        <dbReference type="ARBA" id="ARBA00000086"/>
    </source>
</evidence>
<dbReference type="CDD" id="cd00056">
    <property type="entry name" value="ENDO3c"/>
    <property type="match status" value="1"/>
</dbReference>
<evidence type="ECO:0000256" key="3">
    <source>
        <dbReference type="ARBA" id="ARBA00022763"/>
    </source>
</evidence>
<comment type="catalytic activity">
    <reaction evidence="1">
        <text>Hydrolysis of alkylated DNA, releasing 3-methyladenine, 3-methylguanine, 7-methylguanine and 7-methyladenine.</text>
        <dbReference type="EC" id="3.2.2.21"/>
    </reaction>
</comment>
<evidence type="ECO:0000256" key="4">
    <source>
        <dbReference type="ARBA" id="ARBA00023204"/>
    </source>
</evidence>
<comment type="caution">
    <text evidence="5">The sequence shown here is derived from an EMBL/GenBank/DDBJ whole genome shotgun (WGS) entry which is preliminary data.</text>
</comment>
<organism evidence="5 6">
    <name type="scientific">Antrihabitans stalagmiti</name>
    <dbReference type="NCBI Taxonomy" id="2799499"/>
    <lineage>
        <taxon>Bacteria</taxon>
        <taxon>Bacillati</taxon>
        <taxon>Actinomycetota</taxon>
        <taxon>Actinomycetes</taxon>
        <taxon>Mycobacteriales</taxon>
        <taxon>Nocardiaceae</taxon>
        <taxon>Antrihabitans</taxon>
    </lineage>
</organism>
<keyword evidence="6" id="KW-1185">Reference proteome</keyword>
<dbReference type="GO" id="GO:0006285">
    <property type="term" value="P:base-excision repair, AP site formation"/>
    <property type="evidence" value="ECO:0007669"/>
    <property type="project" value="TreeGrafter"/>
</dbReference>
<evidence type="ECO:0000313" key="6">
    <source>
        <dbReference type="Proteomes" id="UP000655868"/>
    </source>
</evidence>
<dbReference type="GO" id="GO:0043916">
    <property type="term" value="F:DNA-7-methylguanine glycosylase activity"/>
    <property type="evidence" value="ECO:0007669"/>
    <property type="project" value="TreeGrafter"/>
</dbReference>
<name>A0A934NPD1_9NOCA</name>
<dbReference type="SUPFAM" id="SSF48150">
    <property type="entry name" value="DNA-glycosylase"/>
    <property type="match status" value="1"/>
</dbReference>
<dbReference type="GO" id="GO:0005737">
    <property type="term" value="C:cytoplasm"/>
    <property type="evidence" value="ECO:0007669"/>
    <property type="project" value="TreeGrafter"/>
</dbReference>
<dbReference type="Gene3D" id="1.10.340.30">
    <property type="entry name" value="Hypothetical protein, domain 2"/>
    <property type="match status" value="1"/>
</dbReference>
<proteinExistence type="predicted"/>
<dbReference type="InterPro" id="IPR051912">
    <property type="entry name" value="Alkylbase_DNA_Glycosylase/TA"/>
</dbReference>
<dbReference type="GO" id="GO:0008725">
    <property type="term" value="F:DNA-3-methyladenine glycosylase activity"/>
    <property type="evidence" value="ECO:0007669"/>
    <property type="project" value="TreeGrafter"/>
</dbReference>
<gene>
    <name evidence="5" type="ORF">JGU71_08735</name>
</gene>
<evidence type="ECO:0000256" key="2">
    <source>
        <dbReference type="ARBA" id="ARBA00012000"/>
    </source>
</evidence>
<reference evidence="5" key="1">
    <citation type="submission" date="2020-12" db="EMBL/GenBank/DDBJ databases">
        <title>Antrihabitans popcorni sp. nov. and Antrihabitans auranticaus sp. nov., isolated from a larva cave.</title>
        <authorList>
            <person name="Lee S.D."/>
            <person name="Kim I.S."/>
        </authorList>
    </citation>
    <scope>NUCLEOTIDE SEQUENCE</scope>
    <source>
        <strain evidence="5">YC3-6</strain>
    </source>
</reference>
<dbReference type="PANTHER" id="PTHR43003">
    <property type="entry name" value="DNA-3-METHYLADENINE GLYCOSYLASE"/>
    <property type="match status" value="1"/>
</dbReference>